<proteinExistence type="predicted"/>
<dbReference type="SUPFAM" id="SSF49299">
    <property type="entry name" value="PKD domain"/>
    <property type="match status" value="2"/>
</dbReference>
<evidence type="ECO:0008006" key="3">
    <source>
        <dbReference type="Google" id="ProtNLM"/>
    </source>
</evidence>
<dbReference type="HOGENOM" id="CLU_019826_0_0_10"/>
<dbReference type="AlphaFoldDB" id="A0A0E3ZRS3"/>
<dbReference type="RefSeq" id="WP_046375402.1">
    <property type="nucleotide sequence ID" value="NZ_CP010429.1"/>
</dbReference>
<keyword evidence="2" id="KW-1185">Reference proteome</keyword>
<sequence length="785" mass="79210">MMGIFTKKHRFGIVLTFVLTVIAQWVHAQSGSFGSTFAHTKAETAIYKQHNFVTGSGTINAGIIGSERQPIIGMYSFVNPNGTWINASSTAFVDGYVRTYQSGAFTFPIGDNNKYRPAAVSASSSSAPTTAAYFGVDPSLATTSNLMGGNYGVLPAGGPFSTASKATGVGVVDNVEYWDIDGNTPAKITLTWDANTPISAMVGANLNNLTIVGWDGTQWVAIPSTVDASSLAQNTSASTFNGLSASVTAGSITTNATVVPGSYTVYTLAGACPTITITPSVTSLSICSGVEAAISYTTSPTGQQVLWNRMPGNLSGIGNISDYPTASGTTPVSYTYTASTAPIVGCPTNTTVTTVTVNPVPILTPSVCSQTICSGQTGAITFNSSVPATINWLRVEDNTTGTGNISQLFNTAGTYTYKIWGVSSSASCPSSTTITCTIVVNNCCTLVASASASNTVVCVGQTISLASTVTGNAGAVTYAWSGPNGFTSNLANPTIPSATSAMSGIYTLTVSDPTASAACIKTATVTITVGSLVASASSNSPLCTAGTLALSGSGSGGNSSYSYAWSGPNGFTSTLPNPTLALSTSAQSGTYTLTVTDTQGCSGTATTAVTVATQPSLSISGSPSLTICSGQSTTLSVTGDGGAPITWTNSLGQSGTGATINVAGLGNTTGQPQTITYTIRAQSGNCSDTKTVTLTINPAPVLKVTPVQAIVCLAEQTTVSATTMPTTVTINWSRTPATPTPASGSGTGSVTVNETLPAGTYTYTFTATQGGCTSAPVTSLVTVSN</sequence>
<dbReference type="Gene3D" id="2.60.40.10">
    <property type="entry name" value="Immunoglobulins"/>
    <property type="match status" value="2"/>
</dbReference>
<organism evidence="1 2">
    <name type="scientific">Spirosoma radiotolerans</name>
    <dbReference type="NCBI Taxonomy" id="1379870"/>
    <lineage>
        <taxon>Bacteria</taxon>
        <taxon>Pseudomonadati</taxon>
        <taxon>Bacteroidota</taxon>
        <taxon>Cytophagia</taxon>
        <taxon>Cytophagales</taxon>
        <taxon>Cytophagaceae</taxon>
        <taxon>Spirosoma</taxon>
    </lineage>
</organism>
<dbReference type="Proteomes" id="UP000033054">
    <property type="component" value="Chromosome"/>
</dbReference>
<accession>A0A0E3ZRS3</accession>
<evidence type="ECO:0000313" key="1">
    <source>
        <dbReference type="EMBL" id="AKD53810.1"/>
    </source>
</evidence>
<dbReference type="InterPro" id="IPR013783">
    <property type="entry name" value="Ig-like_fold"/>
</dbReference>
<protein>
    <recommendedName>
        <fullName evidence="3">Ig-like domain-containing protein</fullName>
    </recommendedName>
</protein>
<evidence type="ECO:0000313" key="2">
    <source>
        <dbReference type="Proteomes" id="UP000033054"/>
    </source>
</evidence>
<dbReference type="InterPro" id="IPR035986">
    <property type="entry name" value="PKD_dom_sf"/>
</dbReference>
<dbReference type="KEGG" id="srd:SD10_01725"/>
<dbReference type="OrthoDB" id="863479at2"/>
<dbReference type="EMBL" id="CP010429">
    <property type="protein sequence ID" value="AKD53810.1"/>
    <property type="molecule type" value="Genomic_DNA"/>
</dbReference>
<name>A0A0E3ZRS3_9BACT</name>
<gene>
    <name evidence="1" type="ORF">SD10_01725</name>
</gene>
<dbReference type="PATRIC" id="fig|1379870.5.peg.377"/>
<dbReference type="STRING" id="1379870.SD10_01725"/>
<reference evidence="1 2" key="1">
    <citation type="journal article" date="2014" name="Curr. Microbiol.">
        <title>Spirosoma radiotolerans sp. nov., a gamma-radiation-resistant bacterium isolated from gamma ray-irradiated soil.</title>
        <authorList>
            <person name="Lee J.J."/>
            <person name="Srinivasan S."/>
            <person name="Lim S."/>
            <person name="Joe M."/>
            <person name="Im S."/>
            <person name="Bae S.I."/>
            <person name="Park K.R."/>
            <person name="Han J.H."/>
            <person name="Park S.H."/>
            <person name="Joo B.M."/>
            <person name="Park S.J."/>
            <person name="Kim M.K."/>
        </authorList>
    </citation>
    <scope>NUCLEOTIDE SEQUENCE [LARGE SCALE GENOMIC DNA]</scope>
    <source>
        <strain evidence="1 2">DG5A</strain>
    </source>
</reference>